<gene>
    <name evidence="2" type="ORF">JMUB3936_1148</name>
</gene>
<feature type="transmembrane region" description="Helical" evidence="1">
    <location>
        <begin position="153"/>
        <end position="171"/>
    </location>
</feature>
<sequence length="221" mass="25391">MFSYKKIAAIVTSVLYIFVNYDFYNSIFHEYTNDRLFHTTTYLGIVELVFFIMLFLSVFQLENMETKKKGDKTRAEKEKEGKKDARDLTICFLIFIASLICINISRVILTSSPYINDIASTASSYTMFIGGTRVLFIFSSIMLIFIAVSRKNALLIIISAINFIISIMIWLDFDANVTAIMRIFIAILAIIYYFQLKDGNTVNANKKYKIKSSKKQIGNNQ</sequence>
<keyword evidence="1" id="KW-1133">Transmembrane helix</keyword>
<reference evidence="2 3" key="1">
    <citation type="submission" date="2019-07" db="EMBL/GenBank/DDBJ databases">
        <title>Complete Genome Sequence of Leptotrichia wadei Strain JMUB3936.</title>
        <authorList>
            <person name="Watanabe S."/>
            <person name="Cui L."/>
        </authorList>
    </citation>
    <scope>NUCLEOTIDE SEQUENCE [LARGE SCALE GENOMIC DNA]</scope>
    <source>
        <strain evidence="2 3">JMUB3936</strain>
    </source>
</reference>
<accession>A0A510KTB4</accession>
<keyword evidence="1" id="KW-0812">Transmembrane</keyword>
<dbReference type="OrthoDB" id="82393at2"/>
<organism evidence="2 3">
    <name type="scientific">Leptotrichia wadei</name>
    <dbReference type="NCBI Taxonomy" id="157687"/>
    <lineage>
        <taxon>Bacteria</taxon>
        <taxon>Fusobacteriati</taxon>
        <taxon>Fusobacteriota</taxon>
        <taxon>Fusobacteriia</taxon>
        <taxon>Fusobacteriales</taxon>
        <taxon>Leptotrichiaceae</taxon>
        <taxon>Leptotrichia</taxon>
    </lineage>
</organism>
<evidence type="ECO:0000313" key="2">
    <source>
        <dbReference type="EMBL" id="BBM54864.1"/>
    </source>
</evidence>
<evidence type="ECO:0000313" key="3">
    <source>
        <dbReference type="Proteomes" id="UP000321944"/>
    </source>
</evidence>
<name>A0A510KTB4_9FUSO</name>
<feature type="transmembrane region" description="Helical" evidence="1">
    <location>
        <begin position="87"/>
        <end position="105"/>
    </location>
</feature>
<keyword evidence="1" id="KW-0472">Membrane</keyword>
<dbReference type="RefSeq" id="WP_147003621.1">
    <property type="nucleotide sequence ID" value="NZ_AP019841.1"/>
</dbReference>
<dbReference type="Proteomes" id="UP000321944">
    <property type="component" value="Chromosome"/>
</dbReference>
<dbReference type="AlphaFoldDB" id="A0A510KTB4"/>
<evidence type="ECO:0000256" key="1">
    <source>
        <dbReference type="SAM" id="Phobius"/>
    </source>
</evidence>
<feature type="transmembrane region" description="Helical" evidence="1">
    <location>
        <begin position="177"/>
        <end position="196"/>
    </location>
</feature>
<feature type="transmembrane region" description="Helical" evidence="1">
    <location>
        <begin position="125"/>
        <end position="146"/>
    </location>
</feature>
<feature type="transmembrane region" description="Helical" evidence="1">
    <location>
        <begin position="7"/>
        <end position="24"/>
    </location>
</feature>
<dbReference type="EMBL" id="AP019841">
    <property type="protein sequence ID" value="BBM54864.1"/>
    <property type="molecule type" value="Genomic_DNA"/>
</dbReference>
<protein>
    <submittedName>
        <fullName evidence="2">Uncharacterized protein</fullName>
    </submittedName>
</protein>
<feature type="transmembrane region" description="Helical" evidence="1">
    <location>
        <begin position="36"/>
        <end position="59"/>
    </location>
</feature>
<proteinExistence type="predicted"/>